<comment type="caution">
    <text evidence="4">The sequence shown here is derived from an EMBL/GenBank/DDBJ whole genome shotgun (WGS) entry which is preliminary data.</text>
</comment>
<dbReference type="EMBL" id="JACDTQ010002461">
    <property type="protein sequence ID" value="KAF5918331.1"/>
    <property type="molecule type" value="Genomic_DNA"/>
</dbReference>
<evidence type="ECO:0000256" key="2">
    <source>
        <dbReference type="SAM" id="MobiDB-lite"/>
    </source>
</evidence>
<evidence type="ECO:0000256" key="1">
    <source>
        <dbReference type="PIRSR" id="PIRSR642457-1"/>
    </source>
</evidence>
<feature type="active site" description="Cysteine persulfide intermediate" evidence="1">
    <location>
        <position position="101"/>
    </location>
</feature>
<evidence type="ECO:0000313" key="5">
    <source>
        <dbReference type="Proteomes" id="UP000551758"/>
    </source>
</evidence>
<dbReference type="PANTHER" id="PTHR45544">
    <property type="entry name" value="THIOSULFATE:GLUTATHIONE SULFURTRANSFERASE"/>
    <property type="match status" value="1"/>
</dbReference>
<dbReference type="InterPro" id="IPR042457">
    <property type="entry name" value="TSTD1_mml"/>
</dbReference>
<dbReference type="GO" id="GO:0050337">
    <property type="term" value="F:thiosulfate-thiol sulfurtransferase activity"/>
    <property type="evidence" value="ECO:0007669"/>
    <property type="project" value="InterPro"/>
</dbReference>
<reference evidence="4 5" key="1">
    <citation type="journal article" date="2020" name="Mol. Biol. Evol.">
        <title>Interspecific Gene Flow and the Evolution of Specialization in Black and White Rhinoceros.</title>
        <authorList>
            <person name="Moodley Y."/>
            <person name="Westbury M.V."/>
            <person name="Russo I.M."/>
            <person name="Gopalakrishnan S."/>
            <person name="Rakotoarivelo A."/>
            <person name="Olsen R.A."/>
            <person name="Prost S."/>
            <person name="Tunstall T."/>
            <person name="Ryder O.A."/>
            <person name="Dalen L."/>
            <person name="Bruford M.W."/>
        </authorList>
    </citation>
    <scope>NUCLEOTIDE SEQUENCE [LARGE SCALE GENOMIC DNA]</scope>
    <source>
        <strain evidence="4">SBR-YM</strain>
        <tissue evidence="4">Skin</tissue>
    </source>
</reference>
<dbReference type="AlphaFoldDB" id="A0A7J7ERM5"/>
<dbReference type="InterPro" id="IPR001763">
    <property type="entry name" value="Rhodanese-like_dom"/>
</dbReference>
<accession>A0A7J7ERM5</accession>
<sequence>MLQAGRGRAGTAFLQLGIGARTMAGVPTVSLPELRSLLASGRARLIDVRSREESAAGTIPGALNIPVSELESALQMEPAAFQALYSTEKPKLEDENLIFFCHLGKRGLQATQLAQGLGYTGYEGWLATTQGPIENGYSKKVRPVSASPAVRLSSIPPPFRYSSSPPAPTQNPASQKIPTSGTPPNPDVLTCRSVLGQSEAALAWKGANPPQWGVVGGVPPGDGESLNRAAAASTNRNVQGRGADQSGVEGRAGRGSTWRLEFSPRAAVGEAVSVPGLWRPLSFRDPDRDGDKGESREETVASLHIRLLLIVGSAIKEEEERVRYDQQVKQRPSRSLGMLVERKA</sequence>
<feature type="compositionally biased region" description="Polar residues" evidence="2">
    <location>
        <begin position="170"/>
        <end position="180"/>
    </location>
</feature>
<dbReference type="GO" id="GO:0005737">
    <property type="term" value="C:cytoplasm"/>
    <property type="evidence" value="ECO:0007669"/>
    <property type="project" value="TreeGrafter"/>
</dbReference>
<evidence type="ECO:0000313" key="4">
    <source>
        <dbReference type="EMBL" id="KAF5918331.1"/>
    </source>
</evidence>
<feature type="region of interest" description="Disordered" evidence="2">
    <location>
        <begin position="232"/>
        <end position="252"/>
    </location>
</feature>
<feature type="region of interest" description="Disordered" evidence="2">
    <location>
        <begin position="155"/>
        <end position="186"/>
    </location>
</feature>
<keyword evidence="5" id="KW-1185">Reference proteome</keyword>
<name>A0A7J7ERM5_DICBM</name>
<organism evidence="4 5">
    <name type="scientific">Diceros bicornis minor</name>
    <name type="common">South-central black rhinoceros</name>
    <dbReference type="NCBI Taxonomy" id="77932"/>
    <lineage>
        <taxon>Eukaryota</taxon>
        <taxon>Metazoa</taxon>
        <taxon>Chordata</taxon>
        <taxon>Craniata</taxon>
        <taxon>Vertebrata</taxon>
        <taxon>Euteleostomi</taxon>
        <taxon>Mammalia</taxon>
        <taxon>Eutheria</taxon>
        <taxon>Laurasiatheria</taxon>
        <taxon>Perissodactyla</taxon>
        <taxon>Rhinocerotidae</taxon>
        <taxon>Diceros</taxon>
    </lineage>
</organism>
<dbReference type="SMART" id="SM00450">
    <property type="entry name" value="RHOD"/>
    <property type="match status" value="1"/>
</dbReference>
<feature type="domain" description="Rhodanese" evidence="3">
    <location>
        <begin position="39"/>
        <end position="134"/>
    </location>
</feature>
<dbReference type="PANTHER" id="PTHR45544:SF1">
    <property type="entry name" value="THIOSULFATE:GLUTATHIONE SULFURTRANSFERASE"/>
    <property type="match status" value="1"/>
</dbReference>
<dbReference type="PROSITE" id="PS50206">
    <property type="entry name" value="RHODANESE_3"/>
    <property type="match status" value="1"/>
</dbReference>
<gene>
    <name evidence="4" type="ORF">HPG69_006114</name>
</gene>
<dbReference type="GO" id="GO:0070221">
    <property type="term" value="P:sulfide oxidation, using sulfide:quinone oxidoreductase"/>
    <property type="evidence" value="ECO:0007669"/>
    <property type="project" value="InterPro"/>
</dbReference>
<feature type="compositionally biased region" description="Pro residues" evidence="2">
    <location>
        <begin position="155"/>
        <end position="169"/>
    </location>
</feature>
<dbReference type="Gene3D" id="3.40.250.10">
    <property type="entry name" value="Rhodanese-like domain"/>
    <property type="match status" value="1"/>
</dbReference>
<protein>
    <recommendedName>
        <fullName evidence="3">Rhodanese domain-containing protein</fullName>
    </recommendedName>
</protein>
<dbReference type="InterPro" id="IPR036873">
    <property type="entry name" value="Rhodanese-like_dom_sf"/>
</dbReference>
<evidence type="ECO:0000259" key="3">
    <source>
        <dbReference type="PROSITE" id="PS50206"/>
    </source>
</evidence>
<dbReference type="Pfam" id="PF00581">
    <property type="entry name" value="Rhodanese"/>
    <property type="match status" value="1"/>
</dbReference>
<proteinExistence type="predicted"/>
<dbReference type="SUPFAM" id="SSF52821">
    <property type="entry name" value="Rhodanese/Cell cycle control phosphatase"/>
    <property type="match status" value="1"/>
</dbReference>
<dbReference type="Proteomes" id="UP000551758">
    <property type="component" value="Unassembled WGS sequence"/>
</dbReference>
<feature type="region of interest" description="Disordered" evidence="2">
    <location>
        <begin position="325"/>
        <end position="344"/>
    </location>
</feature>